<evidence type="ECO:0000259" key="7">
    <source>
        <dbReference type="Pfam" id="PF04085"/>
    </source>
</evidence>
<dbReference type="InterPro" id="IPR042177">
    <property type="entry name" value="Cell/Rod_1"/>
</dbReference>
<dbReference type="Gene3D" id="2.40.10.340">
    <property type="entry name" value="Rod shape-determining protein MreC, domain 1"/>
    <property type="match status" value="1"/>
</dbReference>
<dbReference type="GO" id="GO:0005886">
    <property type="term" value="C:plasma membrane"/>
    <property type="evidence" value="ECO:0007669"/>
    <property type="project" value="TreeGrafter"/>
</dbReference>
<sequence>MASATSSKTKVILTAFGLFICSLFLTAYSAQNPEIARIGYYVVGEISRPIQVSIQNIFEMIDYAWNDYLYLINVRQENEELRVQLKKLESEVVGLSNVEAENKRLSSLLGFVNEANLGGVVARVIGYSPSNWQQTATLNRGYLDGIDIDMAVVDGRGIVGQVIEVSPRTTKVLLATDPTSGVDALLQENRARGIISGTGRGRYTLQFLSREQQVRIGDRVVTSGVGGIFAHGLLIGTVADIKQNSTGMFQEVEVSPSVDFSRLEEVLVLTYERSSKVK</sequence>
<comment type="caution">
    <text evidence="8">The sequence shown here is derived from an EMBL/GenBank/DDBJ whole genome shotgun (WGS) entry which is preliminary data.</text>
</comment>
<organism evidence="8 9">
    <name type="scientific">SAR324 cluster bacterium</name>
    <dbReference type="NCBI Taxonomy" id="2024889"/>
    <lineage>
        <taxon>Bacteria</taxon>
        <taxon>Deltaproteobacteria</taxon>
        <taxon>SAR324 cluster</taxon>
    </lineage>
</organism>
<evidence type="ECO:0000313" key="9">
    <source>
        <dbReference type="Proteomes" id="UP000524246"/>
    </source>
</evidence>
<evidence type="ECO:0000313" key="8">
    <source>
        <dbReference type="EMBL" id="NMC63091.1"/>
    </source>
</evidence>
<evidence type="ECO:0000256" key="3">
    <source>
        <dbReference type="ARBA" id="ARBA00022960"/>
    </source>
</evidence>
<evidence type="ECO:0000256" key="5">
    <source>
        <dbReference type="PIRNR" id="PIRNR038471"/>
    </source>
</evidence>
<dbReference type="Proteomes" id="UP000524246">
    <property type="component" value="Unassembled WGS sequence"/>
</dbReference>
<dbReference type="PANTHER" id="PTHR34138">
    <property type="entry name" value="CELL SHAPE-DETERMINING PROTEIN MREC"/>
    <property type="match status" value="1"/>
</dbReference>
<keyword evidence="3 5" id="KW-0133">Cell shape</keyword>
<dbReference type="InterPro" id="IPR042175">
    <property type="entry name" value="Cell/Rod_MreC_2"/>
</dbReference>
<feature type="coiled-coil region" evidence="6">
    <location>
        <begin position="71"/>
        <end position="98"/>
    </location>
</feature>
<keyword evidence="6" id="KW-0175">Coiled coil</keyword>
<evidence type="ECO:0000256" key="4">
    <source>
        <dbReference type="ARBA" id="ARBA00032089"/>
    </source>
</evidence>
<gene>
    <name evidence="8" type="primary">mreC</name>
    <name evidence="8" type="ORF">GYA55_07975</name>
</gene>
<name>A0A7X9FS28_9DELT</name>
<dbReference type="PANTHER" id="PTHR34138:SF1">
    <property type="entry name" value="CELL SHAPE-DETERMINING PROTEIN MREC"/>
    <property type="match status" value="1"/>
</dbReference>
<dbReference type="PIRSF" id="PIRSF038471">
    <property type="entry name" value="MreC"/>
    <property type="match status" value="1"/>
</dbReference>
<dbReference type="EMBL" id="JAAZON010000353">
    <property type="protein sequence ID" value="NMC63091.1"/>
    <property type="molecule type" value="Genomic_DNA"/>
</dbReference>
<dbReference type="AlphaFoldDB" id="A0A7X9FS28"/>
<accession>A0A7X9FS28</accession>
<proteinExistence type="inferred from homology"/>
<comment type="function">
    <text evidence="5">Involved in formation and maintenance of cell shape.</text>
</comment>
<feature type="domain" description="Rod shape-determining protein MreC beta-barrel core" evidence="7">
    <location>
        <begin position="124"/>
        <end position="269"/>
    </location>
</feature>
<dbReference type="Pfam" id="PF04085">
    <property type="entry name" value="MreC"/>
    <property type="match status" value="1"/>
</dbReference>
<dbReference type="NCBIfam" id="TIGR00219">
    <property type="entry name" value="mreC"/>
    <property type="match status" value="1"/>
</dbReference>
<dbReference type="GO" id="GO:0008360">
    <property type="term" value="P:regulation of cell shape"/>
    <property type="evidence" value="ECO:0007669"/>
    <property type="project" value="UniProtKB-KW"/>
</dbReference>
<protein>
    <recommendedName>
        <fullName evidence="2 5">Cell shape-determining protein MreC</fullName>
    </recommendedName>
    <alternativeName>
        <fullName evidence="4 5">Cell shape protein MreC</fullName>
    </alternativeName>
</protein>
<dbReference type="InterPro" id="IPR007221">
    <property type="entry name" value="MreC"/>
</dbReference>
<comment type="similarity">
    <text evidence="1 5">Belongs to the MreC family.</text>
</comment>
<reference evidence="8 9" key="1">
    <citation type="journal article" date="2020" name="Biotechnol. Biofuels">
        <title>New insights from the biogas microbiome by comprehensive genome-resolved metagenomics of nearly 1600 species originating from multiple anaerobic digesters.</title>
        <authorList>
            <person name="Campanaro S."/>
            <person name="Treu L."/>
            <person name="Rodriguez-R L.M."/>
            <person name="Kovalovszki A."/>
            <person name="Ziels R.M."/>
            <person name="Maus I."/>
            <person name="Zhu X."/>
            <person name="Kougias P.G."/>
            <person name="Basile A."/>
            <person name="Luo G."/>
            <person name="Schluter A."/>
            <person name="Konstantinidis K.T."/>
            <person name="Angelidaki I."/>
        </authorList>
    </citation>
    <scope>NUCLEOTIDE SEQUENCE [LARGE SCALE GENOMIC DNA]</scope>
    <source>
        <strain evidence="8">AS27yjCOA_65</strain>
    </source>
</reference>
<dbReference type="Gene3D" id="2.40.10.350">
    <property type="entry name" value="Rod shape-determining protein MreC, domain 2"/>
    <property type="match status" value="1"/>
</dbReference>
<dbReference type="InterPro" id="IPR055342">
    <property type="entry name" value="MreC_beta-barrel_core"/>
</dbReference>
<evidence type="ECO:0000256" key="2">
    <source>
        <dbReference type="ARBA" id="ARBA00013855"/>
    </source>
</evidence>
<evidence type="ECO:0000256" key="6">
    <source>
        <dbReference type="SAM" id="Coils"/>
    </source>
</evidence>
<evidence type="ECO:0000256" key="1">
    <source>
        <dbReference type="ARBA" id="ARBA00009369"/>
    </source>
</evidence>